<dbReference type="InterPro" id="IPR043129">
    <property type="entry name" value="ATPase_NBD"/>
</dbReference>
<dbReference type="CDD" id="cd10235">
    <property type="entry name" value="ASKHA_NBD_HSP70_HscC"/>
    <property type="match status" value="1"/>
</dbReference>
<evidence type="ECO:0000256" key="2">
    <source>
        <dbReference type="ARBA" id="ARBA00007381"/>
    </source>
</evidence>
<dbReference type="PANTHER" id="PTHR19375">
    <property type="entry name" value="HEAT SHOCK PROTEIN 70KDA"/>
    <property type="match status" value="1"/>
</dbReference>
<evidence type="ECO:0000256" key="3">
    <source>
        <dbReference type="ARBA" id="ARBA00014415"/>
    </source>
</evidence>
<dbReference type="GO" id="GO:0005524">
    <property type="term" value="F:ATP binding"/>
    <property type="evidence" value="ECO:0007669"/>
    <property type="project" value="UniProtKB-KW"/>
</dbReference>
<protein>
    <recommendedName>
        <fullName evidence="3">Chaperone protein DnaK</fullName>
    </recommendedName>
    <alternativeName>
        <fullName evidence="4">Chaperone protein dnaK</fullName>
    </alternativeName>
    <alternativeName>
        <fullName evidence="12">HSP70</fullName>
    </alternativeName>
    <alternativeName>
        <fullName evidence="11">Heat shock 70 kDa protein</fullName>
    </alternativeName>
    <alternativeName>
        <fullName evidence="10">Heat shock protein 70</fullName>
    </alternativeName>
</protein>
<dbReference type="SUPFAM" id="SSF53067">
    <property type="entry name" value="Actin-like ATPase domain"/>
    <property type="match status" value="2"/>
</dbReference>
<keyword evidence="9" id="KW-0143">Chaperone</keyword>
<dbReference type="Pfam" id="PF00012">
    <property type="entry name" value="HSP70"/>
    <property type="match status" value="1"/>
</dbReference>
<dbReference type="Gene3D" id="3.30.420.40">
    <property type="match status" value="3"/>
</dbReference>
<evidence type="ECO:0000256" key="9">
    <source>
        <dbReference type="ARBA" id="ARBA00023186"/>
    </source>
</evidence>
<reference evidence="14 15" key="1">
    <citation type="submission" date="2020-07" db="EMBL/GenBank/DDBJ databases">
        <title>A new beta-1,3-glucan-decomposing anaerobic bacterium isolated from anoxic soil subjected to biological soil disinfestation.</title>
        <authorList>
            <person name="Ueki A."/>
            <person name="Tonouchi A."/>
        </authorList>
    </citation>
    <scope>NUCLEOTIDE SEQUENCE [LARGE SCALE GENOMIC DNA]</scope>
    <source>
        <strain evidence="14 15">TW1</strain>
    </source>
</reference>
<evidence type="ECO:0000256" key="4">
    <source>
        <dbReference type="ARBA" id="ARBA00017249"/>
    </source>
</evidence>
<organism evidence="14 15">
    <name type="scientific">Clostridium fungisolvens</name>
    <dbReference type="NCBI Taxonomy" id="1604897"/>
    <lineage>
        <taxon>Bacteria</taxon>
        <taxon>Bacillati</taxon>
        <taxon>Bacillota</taxon>
        <taxon>Clostridia</taxon>
        <taxon>Eubacteriales</taxon>
        <taxon>Clostridiaceae</taxon>
        <taxon>Clostridium</taxon>
    </lineage>
</organism>
<evidence type="ECO:0000256" key="1">
    <source>
        <dbReference type="ARBA" id="ARBA00002290"/>
    </source>
</evidence>
<name>A0A6V8SQC6_9CLOT</name>
<dbReference type="Gene3D" id="2.60.34.10">
    <property type="entry name" value="Substrate Binding Domain Of DNAk, Chain A, domain 1"/>
    <property type="match status" value="1"/>
</dbReference>
<dbReference type="Gene3D" id="3.90.640.10">
    <property type="entry name" value="Actin, Chain A, domain 4"/>
    <property type="match status" value="1"/>
</dbReference>
<dbReference type="AlphaFoldDB" id="A0A6V8SQC6"/>
<dbReference type="Proteomes" id="UP000580568">
    <property type="component" value="Unassembled WGS sequence"/>
</dbReference>
<dbReference type="PROSITE" id="PS01036">
    <property type="entry name" value="HSP70_3"/>
    <property type="match status" value="1"/>
</dbReference>
<evidence type="ECO:0000313" key="14">
    <source>
        <dbReference type="EMBL" id="GFP77408.1"/>
    </source>
</evidence>
<dbReference type="PROSITE" id="PS00297">
    <property type="entry name" value="HSP70_1"/>
    <property type="match status" value="1"/>
</dbReference>
<accession>A0A6V8SQC6</accession>
<evidence type="ECO:0000256" key="7">
    <source>
        <dbReference type="ARBA" id="ARBA00022840"/>
    </source>
</evidence>
<dbReference type="InterPro" id="IPR042030">
    <property type="entry name" value="HscC_NBD"/>
</dbReference>
<keyword evidence="7 13" id="KW-0067">ATP-binding</keyword>
<dbReference type="EMBL" id="BLZR01000001">
    <property type="protein sequence ID" value="GFP77408.1"/>
    <property type="molecule type" value="Genomic_DNA"/>
</dbReference>
<dbReference type="PROSITE" id="PS00329">
    <property type="entry name" value="HSP70_2"/>
    <property type="match status" value="1"/>
</dbReference>
<dbReference type="RefSeq" id="WP_183278781.1">
    <property type="nucleotide sequence ID" value="NZ_BLZR01000001.1"/>
</dbReference>
<dbReference type="InterPro" id="IPR013126">
    <property type="entry name" value="Hsp_70_fam"/>
</dbReference>
<dbReference type="PRINTS" id="PR00301">
    <property type="entry name" value="HEATSHOCK70"/>
</dbReference>
<comment type="function">
    <text evidence="1">Acts as a chaperone.</text>
</comment>
<keyword evidence="15" id="KW-1185">Reference proteome</keyword>
<gene>
    <name evidence="14" type="ORF">bsdtw1_03536</name>
</gene>
<dbReference type="InterPro" id="IPR029047">
    <property type="entry name" value="HSP70_peptide-bd_sf"/>
</dbReference>
<evidence type="ECO:0000256" key="10">
    <source>
        <dbReference type="ARBA" id="ARBA00030019"/>
    </source>
</evidence>
<evidence type="ECO:0000256" key="12">
    <source>
        <dbReference type="ARBA" id="ARBA00033103"/>
    </source>
</evidence>
<comment type="caution">
    <text evidence="14">The sequence shown here is derived from an EMBL/GenBank/DDBJ whole genome shotgun (WGS) entry which is preliminary data.</text>
</comment>
<evidence type="ECO:0000256" key="6">
    <source>
        <dbReference type="ARBA" id="ARBA00022741"/>
    </source>
</evidence>
<evidence type="ECO:0000256" key="8">
    <source>
        <dbReference type="ARBA" id="ARBA00023016"/>
    </source>
</evidence>
<keyword evidence="8" id="KW-0346">Stress response</keyword>
<keyword evidence="5" id="KW-0597">Phosphoprotein</keyword>
<keyword evidence="6 13" id="KW-0547">Nucleotide-binding</keyword>
<evidence type="ECO:0000256" key="13">
    <source>
        <dbReference type="RuleBase" id="RU003322"/>
    </source>
</evidence>
<evidence type="ECO:0000313" key="15">
    <source>
        <dbReference type="Proteomes" id="UP000580568"/>
    </source>
</evidence>
<dbReference type="SUPFAM" id="SSF100920">
    <property type="entry name" value="Heat shock protein 70kD (HSP70), peptide-binding domain"/>
    <property type="match status" value="1"/>
</dbReference>
<proteinExistence type="inferred from homology"/>
<comment type="similarity">
    <text evidence="2 13">Belongs to the heat shock protein 70 family.</text>
</comment>
<evidence type="ECO:0000256" key="5">
    <source>
        <dbReference type="ARBA" id="ARBA00022553"/>
    </source>
</evidence>
<sequence length="566" mass="62752">MVNIGIDLGTTNSLVSYWTEKGPVIIPNSFGESLTPSVVSVDDNGEILIGKIAKERQITHPEASASIFKRNMGSKKVYRLSDKEFLPEELSALILKTLKEDAERFLGVPVTEAVVSVPAYFSDSQRKATQRAGELAGLRVERLVTEPTAAALAYGLHHAKSDTKFLVFDLGGGTFDVSILELFDNIMEVRAVAGDNYLGGEDFTEVLAAMFLKHNNKRRDEISEKDYSFLKKEAEVGKRAFSENKVINLSSKIDGESLSCEISLEDYEKNVKNLLNRLRTPVERALSDASLKVSDIDSILLVGGATKLPTIRTFVSKLFGKLAYVNINPDEVVALGAGVQAALKGKDAAFKEIILTDVCPYTLGTTVSVRKSHGQYESGHFLPIIERNTTIPASKVERLYTVYDNQKLINVEILQGESRLSKDNIYLGELNVVVPAALGGEEAVDVRYTYDINGILEVETTVVSTGVKKTVVIEKNPGYMTKQEVASRIESLASLKIHPRENHENKLILTRGERLFEENLGLVRQEIGRLINEFEEVLEKQDLREINDARNKIKEIFDSMDTKGDF</sequence>
<dbReference type="FunFam" id="3.30.420.40:FF:000144">
    <property type="entry name" value="Molecular chaperone HscC"/>
    <property type="match status" value="1"/>
</dbReference>
<evidence type="ECO:0000256" key="11">
    <source>
        <dbReference type="ARBA" id="ARBA00030945"/>
    </source>
</evidence>
<dbReference type="InterPro" id="IPR018181">
    <property type="entry name" value="Heat_shock_70_CS"/>
</dbReference>
<dbReference type="GO" id="GO:0140662">
    <property type="term" value="F:ATP-dependent protein folding chaperone"/>
    <property type="evidence" value="ECO:0007669"/>
    <property type="project" value="InterPro"/>
</dbReference>